<dbReference type="InterPro" id="IPR022603">
    <property type="entry name" value="DUF3152"/>
</dbReference>
<organism evidence="4 5">
    <name type="scientific">Actinoalloteichus hoggarensis</name>
    <dbReference type="NCBI Taxonomy" id="1470176"/>
    <lineage>
        <taxon>Bacteria</taxon>
        <taxon>Bacillati</taxon>
        <taxon>Actinomycetota</taxon>
        <taxon>Actinomycetes</taxon>
        <taxon>Pseudonocardiales</taxon>
        <taxon>Pseudonocardiaceae</taxon>
        <taxon>Actinoalloteichus</taxon>
    </lineage>
</organism>
<dbReference type="Pfam" id="PF11350">
    <property type="entry name" value="DUF3152"/>
    <property type="match status" value="1"/>
</dbReference>
<dbReference type="SUPFAM" id="SSF55486">
    <property type="entry name" value="Metalloproteases ('zincins'), catalytic domain"/>
    <property type="match status" value="1"/>
</dbReference>
<accession>A0A221VYG5</accession>
<name>A0A221VYG5_9PSEU</name>
<reference evidence="4 5" key="1">
    <citation type="submission" date="2017-07" db="EMBL/GenBank/DDBJ databases">
        <title>Complete genome sequence of Actinoalloteichus hoggarensis DSM 45943, type strain of Actinoalloteichus hoggarensis.</title>
        <authorList>
            <person name="Ruckert C."/>
            <person name="Nouioui I."/>
            <person name="Willmese J."/>
            <person name="van Wezel G."/>
            <person name="Klenk H.-P."/>
            <person name="Kalinowski J."/>
            <person name="Zotchev S.B."/>
        </authorList>
    </citation>
    <scope>NUCLEOTIDE SEQUENCE [LARGE SCALE GENOMIC DNA]</scope>
    <source>
        <strain evidence="4 5">DSM 45943</strain>
    </source>
</reference>
<keyword evidence="2" id="KW-1133">Transmembrane helix</keyword>
<feature type="transmembrane region" description="Helical" evidence="2">
    <location>
        <begin position="96"/>
        <end position="115"/>
    </location>
</feature>
<dbReference type="Proteomes" id="UP000204221">
    <property type="component" value="Chromosome"/>
</dbReference>
<evidence type="ECO:0000256" key="1">
    <source>
        <dbReference type="SAM" id="MobiDB-lite"/>
    </source>
</evidence>
<keyword evidence="2" id="KW-0472">Membrane</keyword>
<evidence type="ECO:0000259" key="3">
    <source>
        <dbReference type="Pfam" id="PF11350"/>
    </source>
</evidence>
<keyword evidence="2" id="KW-0812">Transmembrane</keyword>
<keyword evidence="5" id="KW-1185">Reference proteome</keyword>
<feature type="compositionally biased region" description="Polar residues" evidence="1">
    <location>
        <begin position="10"/>
        <end position="19"/>
    </location>
</feature>
<feature type="region of interest" description="Disordered" evidence="1">
    <location>
        <begin position="1"/>
        <end position="64"/>
    </location>
</feature>
<sequence>MSGGVPEVWQSDSVPPTSKGTRRDADPLGRPTAQDSTGPRRRGAPSPDTADDPDAVGGSAELEPLAASWQPVLADEPTSAEAEDDTRGLRSIHRRLGWRLYAVPLLMIVTVVVVLDVLRTPADSAAVADGGDPATSEPGGAGGPTTGSEEEPTPVEPVDVDIANAELPEGDAFATSGSGEFRLLAGTTDVVGEAGDLHTYTVEIEDGLDVAADEDVFSSMVDQTLADPRSWPGQGEITMRRVDDSGAAPDLRITLVSQQTAAAACGDVLPFEVSCLVAEGDAHRAYLNAARWTRGAHSYESNLADFRHYMVNHEVGHHLGLRHVACGTDGELARVMMDQSISLADEELSLLGRAGGIEEPVPDGGAVCRPNAWPYPVIDAN</sequence>
<evidence type="ECO:0000256" key="2">
    <source>
        <dbReference type="SAM" id="Phobius"/>
    </source>
</evidence>
<feature type="domain" description="DUF3152" evidence="3">
    <location>
        <begin position="167"/>
        <end position="376"/>
    </location>
</feature>
<protein>
    <recommendedName>
        <fullName evidence="3">DUF3152 domain-containing protein</fullName>
    </recommendedName>
</protein>
<dbReference type="EMBL" id="CP022521">
    <property type="protein sequence ID" value="ASO18575.1"/>
    <property type="molecule type" value="Genomic_DNA"/>
</dbReference>
<gene>
    <name evidence="4" type="ORF">AHOG_04595</name>
</gene>
<feature type="region of interest" description="Disordered" evidence="1">
    <location>
        <begin position="124"/>
        <end position="155"/>
    </location>
</feature>
<proteinExistence type="predicted"/>
<dbReference type="AlphaFoldDB" id="A0A221VYG5"/>
<evidence type="ECO:0000313" key="5">
    <source>
        <dbReference type="Proteomes" id="UP000204221"/>
    </source>
</evidence>
<dbReference type="KEGG" id="ahg:AHOG_04595"/>
<evidence type="ECO:0000313" key="4">
    <source>
        <dbReference type="EMBL" id="ASO18575.1"/>
    </source>
</evidence>